<evidence type="ECO:0000256" key="3">
    <source>
        <dbReference type="SAM" id="SignalP"/>
    </source>
</evidence>
<evidence type="ECO:0008006" key="6">
    <source>
        <dbReference type="Google" id="ProtNLM"/>
    </source>
</evidence>
<dbReference type="InterPro" id="IPR006072">
    <property type="entry name" value="Odorant/phero-bd_Lep"/>
</dbReference>
<dbReference type="Pfam" id="PF01395">
    <property type="entry name" value="PBP_GOBP"/>
    <property type="match status" value="1"/>
</dbReference>
<evidence type="ECO:0000256" key="2">
    <source>
        <dbReference type="ARBA" id="ARBA00022448"/>
    </source>
</evidence>
<sequence length="167" mass="19316">MERRWCLLVLAATAAAGLPGVRGTVEVMKDVTLGFGEALEHCREQSQLTEEMMEEFYHFWREDFKFEARAVGCAIHCMSRYFNLLGEQQRMHHDNTHKFIQSFPNGEVLSHQMVGIIHTCEQQHDAETDDCWRILRVAECFKRESQAQGLAPSMEMLMAEFIMEADV</sequence>
<keyword evidence="3" id="KW-0732">Signal</keyword>
<name>A0ABQ7Q7C1_PLUXY</name>
<reference evidence="4 5" key="1">
    <citation type="submission" date="2021-06" db="EMBL/GenBank/DDBJ databases">
        <title>A haploid diamondback moth (Plutella xylostella L.) genome assembly resolves 31 chromosomes and identifies a diamide resistance mutation.</title>
        <authorList>
            <person name="Ward C.M."/>
            <person name="Perry K.D."/>
            <person name="Baker G."/>
            <person name="Powis K."/>
            <person name="Heckel D.G."/>
            <person name="Baxter S.W."/>
        </authorList>
    </citation>
    <scope>NUCLEOTIDE SEQUENCE [LARGE SCALE GENOMIC DNA]</scope>
    <source>
        <strain evidence="4 5">LV</strain>
        <tissue evidence="4">Single pupa</tissue>
    </source>
</reference>
<dbReference type="SUPFAM" id="SSF47565">
    <property type="entry name" value="Insect pheromone/odorant-binding proteins"/>
    <property type="match status" value="1"/>
</dbReference>
<proteinExistence type="inferred from homology"/>
<dbReference type="CDD" id="cd23992">
    <property type="entry name" value="PBP_GOBP"/>
    <property type="match status" value="1"/>
</dbReference>
<dbReference type="EMBL" id="JAHIBW010000019">
    <property type="protein sequence ID" value="KAG7301136.1"/>
    <property type="molecule type" value="Genomic_DNA"/>
</dbReference>
<comment type="similarity">
    <text evidence="1">Belongs to the PBP/GOBP family.</text>
</comment>
<evidence type="ECO:0000313" key="5">
    <source>
        <dbReference type="Proteomes" id="UP000823941"/>
    </source>
</evidence>
<feature type="chain" id="PRO_5045401684" description="General odorant-binding protein 1" evidence="3">
    <location>
        <begin position="24"/>
        <end position="167"/>
    </location>
</feature>
<comment type="caution">
    <text evidence="4">The sequence shown here is derived from an EMBL/GenBank/DDBJ whole genome shotgun (WGS) entry which is preliminary data.</text>
</comment>
<accession>A0ABQ7Q7C1</accession>
<dbReference type="Gene3D" id="1.10.238.20">
    <property type="entry name" value="Pheromone/general odorant binding protein domain"/>
    <property type="match status" value="1"/>
</dbReference>
<dbReference type="PIRSF" id="PIRSF015604">
    <property type="entry name" value="Odorant/phero_bd"/>
    <property type="match status" value="1"/>
</dbReference>
<dbReference type="PRINTS" id="PR00484">
    <property type="entry name" value="PBPGOBP"/>
</dbReference>
<dbReference type="SMART" id="SM00708">
    <property type="entry name" value="PhBP"/>
    <property type="match status" value="1"/>
</dbReference>
<evidence type="ECO:0000256" key="1">
    <source>
        <dbReference type="ARBA" id="ARBA00008098"/>
    </source>
</evidence>
<dbReference type="InterPro" id="IPR006170">
    <property type="entry name" value="PBP/GOBP"/>
</dbReference>
<dbReference type="Proteomes" id="UP000823941">
    <property type="component" value="Chromosome 19"/>
</dbReference>
<evidence type="ECO:0000313" key="4">
    <source>
        <dbReference type="EMBL" id="KAG7301136.1"/>
    </source>
</evidence>
<gene>
    <name evidence="4" type="ORF">JYU34_013979</name>
</gene>
<keyword evidence="5" id="KW-1185">Reference proteome</keyword>
<keyword evidence="2" id="KW-0813">Transport</keyword>
<feature type="signal peptide" evidence="3">
    <location>
        <begin position="1"/>
        <end position="23"/>
    </location>
</feature>
<organism evidence="4 5">
    <name type="scientific">Plutella xylostella</name>
    <name type="common">Diamondback moth</name>
    <name type="synonym">Plutella maculipennis</name>
    <dbReference type="NCBI Taxonomy" id="51655"/>
    <lineage>
        <taxon>Eukaryota</taxon>
        <taxon>Metazoa</taxon>
        <taxon>Ecdysozoa</taxon>
        <taxon>Arthropoda</taxon>
        <taxon>Hexapoda</taxon>
        <taxon>Insecta</taxon>
        <taxon>Pterygota</taxon>
        <taxon>Neoptera</taxon>
        <taxon>Endopterygota</taxon>
        <taxon>Lepidoptera</taxon>
        <taxon>Glossata</taxon>
        <taxon>Ditrysia</taxon>
        <taxon>Yponomeutoidea</taxon>
        <taxon>Plutellidae</taxon>
        <taxon>Plutella</taxon>
    </lineage>
</organism>
<dbReference type="InterPro" id="IPR036728">
    <property type="entry name" value="PBP_GOBP_sf"/>
</dbReference>
<protein>
    <recommendedName>
        <fullName evidence="6">General odorant-binding protein 1</fullName>
    </recommendedName>
</protein>